<accession>A0A0F6RLC4</accession>
<proteinExistence type="predicted"/>
<dbReference type="EMBL" id="CP011304">
    <property type="protein sequence ID" value="AKE64575.1"/>
    <property type="molecule type" value="Genomic_DNA"/>
</dbReference>
<keyword evidence="1" id="KW-0812">Transmembrane</keyword>
<dbReference type="AlphaFoldDB" id="A0A0F6RLC4"/>
<sequence length="223" mass="23582">MKTSTVLKKLSIVSAGATSIALATMGTASASIIFDGGGPDQKDASEMTKWVQTQDFILSQDIGTRLTDVHFWTLEAPGAWDGTLDYFVFANAGGQPASTPFAQGAGANVVKTATGNQPFGFNEYAYSFDLQTPLDLSANTTYWLGLHLSSNFDQDKIYWSTTTPGVGSTGQQSSSGTFNNWSNNGLHHAFYLTGQKVPEPASVLGLLAIGALGAGSVLKRKLK</sequence>
<evidence type="ECO:0000313" key="4">
    <source>
        <dbReference type="EMBL" id="AKE64575.1"/>
    </source>
</evidence>
<dbReference type="NCBIfam" id="NF041539">
    <property type="entry name" value="choice_anch_R"/>
    <property type="match status" value="1"/>
</dbReference>
<feature type="signal peptide" evidence="2">
    <location>
        <begin position="1"/>
        <end position="30"/>
    </location>
</feature>
<dbReference type="InterPro" id="IPR013424">
    <property type="entry name" value="Ice-binding_C"/>
</dbReference>
<evidence type="ECO:0000259" key="3">
    <source>
        <dbReference type="Pfam" id="PF07589"/>
    </source>
</evidence>
<dbReference type="Proteomes" id="UP000034103">
    <property type="component" value="Chromosome"/>
</dbReference>
<keyword evidence="2" id="KW-0732">Signal</keyword>
<dbReference type="PATRIC" id="fig|1641812.3.peg.2304"/>
<dbReference type="RefSeq" id="WP_046662103.1">
    <property type="nucleotide sequence ID" value="NZ_CP011304.1"/>
</dbReference>
<dbReference type="Pfam" id="PF07589">
    <property type="entry name" value="PEP-CTERM"/>
    <property type="match status" value="1"/>
</dbReference>
<gene>
    <name evidence="4" type="ORF">MYAER_2227</name>
</gene>
<name>A0A0F6RLC4_MICAE</name>
<keyword evidence="1" id="KW-1133">Transmembrane helix</keyword>
<evidence type="ECO:0000256" key="2">
    <source>
        <dbReference type="SAM" id="SignalP"/>
    </source>
</evidence>
<feature type="chain" id="PRO_5002509386" description="Ice-binding protein C-terminal domain-containing protein" evidence="2">
    <location>
        <begin position="31"/>
        <end position="223"/>
    </location>
</feature>
<dbReference type="HOGENOM" id="CLU_1238998_0_0_3"/>
<feature type="domain" description="Ice-binding protein C-terminal" evidence="3">
    <location>
        <begin position="197"/>
        <end position="220"/>
    </location>
</feature>
<keyword evidence="1" id="KW-0472">Membrane</keyword>
<dbReference type="NCBIfam" id="TIGR02595">
    <property type="entry name" value="PEP_CTERM"/>
    <property type="match status" value="1"/>
</dbReference>
<feature type="transmembrane region" description="Helical" evidence="1">
    <location>
        <begin position="201"/>
        <end position="218"/>
    </location>
</feature>
<protein>
    <recommendedName>
        <fullName evidence="3">Ice-binding protein C-terminal domain-containing protein</fullName>
    </recommendedName>
</protein>
<organism evidence="4 5">
    <name type="scientific">Microcystis aeruginosa NIES-2549</name>
    <dbReference type="NCBI Taxonomy" id="1641812"/>
    <lineage>
        <taxon>Bacteria</taxon>
        <taxon>Bacillati</taxon>
        <taxon>Cyanobacteriota</taxon>
        <taxon>Cyanophyceae</taxon>
        <taxon>Oscillatoriophycideae</taxon>
        <taxon>Chroococcales</taxon>
        <taxon>Microcystaceae</taxon>
        <taxon>Microcystis</taxon>
    </lineage>
</organism>
<evidence type="ECO:0000313" key="5">
    <source>
        <dbReference type="Proteomes" id="UP000034103"/>
    </source>
</evidence>
<reference evidence="4 5" key="1">
    <citation type="journal article" date="2015" name="Genome Announc.">
        <title>Complete Genome Sequence of Microcystis aeruginosa NIES-2549, a Bloom-Forming Cyanobacterium from Lake Kasumigaura, Japan.</title>
        <authorList>
            <person name="Yamaguchi H."/>
            <person name="Suzuki S."/>
            <person name="Tanabe Y."/>
            <person name="Osana Y."/>
            <person name="Shimura Y."/>
            <person name="Ishida K."/>
            <person name="Kawachi M."/>
        </authorList>
    </citation>
    <scope>NUCLEOTIDE SEQUENCE [LARGE SCALE GENOMIC DNA]</scope>
    <source>
        <strain evidence="4 5">NIES-2549</strain>
    </source>
</reference>
<evidence type="ECO:0000256" key="1">
    <source>
        <dbReference type="SAM" id="Phobius"/>
    </source>
</evidence>